<dbReference type="Pfam" id="PF03927">
    <property type="entry name" value="NapD"/>
    <property type="match status" value="1"/>
</dbReference>
<dbReference type="RefSeq" id="WP_076093954.1">
    <property type="nucleotide sequence ID" value="NZ_MTHD01000002.1"/>
</dbReference>
<comment type="similarity">
    <text evidence="1">Belongs to the NapD family.</text>
</comment>
<comment type="caution">
    <text evidence="2">The sequence shown here is derived from an EMBL/GenBank/DDBJ whole genome shotgun (WGS) entry which is preliminary data.</text>
</comment>
<accession>A0A1R1I910</accession>
<protein>
    <recommendedName>
        <fullName evidence="1">Chaperone NapD</fullName>
    </recommendedName>
    <alternativeName>
        <fullName evidence="1">NapA signal peptide-binding chaperone NapD</fullName>
    </alternativeName>
</protein>
<dbReference type="OrthoDB" id="9181043at2"/>
<dbReference type="AlphaFoldDB" id="A0A1R1I910"/>
<sequence length="83" mass="9058">MKIVSLVLKYLPEHTRDVQLGVEAVPGASVAHDQGDGRMLVLIEDGEGYAVSDSIIQVHHVPHVMSVTLAYEYCDDALEPEEA</sequence>
<comment type="subunit">
    <text evidence="1">Interacts with the cytoplasmic NapA precursor.</text>
</comment>
<evidence type="ECO:0000313" key="3">
    <source>
        <dbReference type="Proteomes" id="UP000187526"/>
    </source>
</evidence>
<dbReference type="GO" id="GO:0005048">
    <property type="term" value="F:signal sequence binding"/>
    <property type="evidence" value="ECO:0007669"/>
    <property type="project" value="UniProtKB-UniRule"/>
</dbReference>
<dbReference type="Gene3D" id="3.30.70.920">
    <property type="match status" value="1"/>
</dbReference>
<keyword evidence="3" id="KW-1185">Reference proteome</keyword>
<organism evidence="2 3">
    <name type="scientific">Azonexus hydrophilus</name>
    <dbReference type="NCBI Taxonomy" id="418702"/>
    <lineage>
        <taxon>Bacteria</taxon>
        <taxon>Pseudomonadati</taxon>
        <taxon>Pseudomonadota</taxon>
        <taxon>Betaproteobacteria</taxon>
        <taxon>Rhodocyclales</taxon>
        <taxon>Azonexaceae</taxon>
        <taxon>Azonexus</taxon>
    </lineage>
</organism>
<dbReference type="GO" id="GO:0051224">
    <property type="term" value="P:negative regulation of protein transport"/>
    <property type="evidence" value="ECO:0007669"/>
    <property type="project" value="UniProtKB-UniRule"/>
</dbReference>
<gene>
    <name evidence="1" type="primary">napD</name>
    <name evidence="2" type="ORF">BJN45_08470</name>
</gene>
<dbReference type="InterPro" id="IPR005623">
    <property type="entry name" value="Chaperone_NapD_NO3_reduct"/>
</dbReference>
<comment type="function">
    <text evidence="1">Chaperone for NapA, the catalytic subunit of the periplasmic nitrate reductase. It binds directly and specifically to the twin-arginine signal peptide of NapA, preventing premature interaction with the Tat translocase and premature export.</text>
</comment>
<dbReference type="EMBL" id="MTHD01000002">
    <property type="protein sequence ID" value="OMG55164.1"/>
    <property type="molecule type" value="Genomic_DNA"/>
</dbReference>
<evidence type="ECO:0000313" key="2">
    <source>
        <dbReference type="EMBL" id="OMG55164.1"/>
    </source>
</evidence>
<dbReference type="HAMAP" id="MF_02200">
    <property type="entry name" value="NapD"/>
    <property type="match status" value="1"/>
</dbReference>
<comment type="subcellular location">
    <subcellularLocation>
        <location evidence="1">Cytoplasm</location>
    </subcellularLocation>
</comment>
<keyword evidence="1" id="KW-0143">Chaperone</keyword>
<dbReference type="Proteomes" id="UP000187526">
    <property type="component" value="Unassembled WGS sequence"/>
</dbReference>
<proteinExistence type="inferred from homology"/>
<dbReference type="STRING" id="418702.BJN45_08470"/>
<evidence type="ECO:0000256" key="1">
    <source>
        <dbReference type="HAMAP-Rule" id="MF_02200"/>
    </source>
</evidence>
<keyword evidence="1" id="KW-0963">Cytoplasm</keyword>
<reference evidence="2 3" key="1">
    <citation type="submission" date="2016-10" db="EMBL/GenBank/DDBJ databases">
        <title>Alkaliphiles isolated from bioreactors.</title>
        <authorList>
            <person name="Salah Z."/>
            <person name="Rout S.P."/>
            <person name="Humphreys P.N."/>
        </authorList>
    </citation>
    <scope>NUCLEOTIDE SEQUENCE [LARGE SCALE GENOMIC DNA]</scope>
    <source>
        <strain evidence="2 3">ZS02</strain>
    </source>
</reference>
<name>A0A1R1I910_9RHOO</name>
<dbReference type="GO" id="GO:0005737">
    <property type="term" value="C:cytoplasm"/>
    <property type="evidence" value="ECO:0007669"/>
    <property type="project" value="UniProtKB-SubCell"/>
</dbReference>